<protein>
    <recommendedName>
        <fullName evidence="4">phosphoserine phosphatase</fullName>
        <ecNumber evidence="4">3.1.3.3</ecNumber>
    </recommendedName>
    <alternativeName>
        <fullName evidence="10">O-phosphoserine phosphohydrolase</fullName>
    </alternativeName>
</protein>
<evidence type="ECO:0000256" key="10">
    <source>
        <dbReference type="ARBA" id="ARBA00031693"/>
    </source>
</evidence>
<sequence length="240" mass="26384">MKRHANASHVWRYYRCMKRLIVMDIDSTLIEEEVIDELGAACGHKDAIAEITRAAMNGEIDFSQALRQRVSLLRGLDTSIYDRVYQRLHVTYGAQELITTAHARGWKVGVVSGGFYEIADKLVADLKIDYCLAHTLGVQTDGTLDGTVTSPIVTKDTKLSALRTWAEREGIPLSATVAIGDGANDIPMIQAAGIGIAFCAKPVTRQAAPYHIDERNLSSVLDIISHVYEANESLRGTRNV</sequence>
<evidence type="ECO:0000313" key="13">
    <source>
        <dbReference type="EMBL" id="MFD0705299.1"/>
    </source>
</evidence>
<reference evidence="14" key="1">
    <citation type="journal article" date="2019" name="Int. J. Syst. Evol. Microbiol.">
        <title>The Global Catalogue of Microorganisms (GCM) 10K type strain sequencing project: providing services to taxonomists for standard genome sequencing and annotation.</title>
        <authorList>
            <consortium name="The Broad Institute Genomics Platform"/>
            <consortium name="The Broad Institute Genome Sequencing Center for Infectious Disease"/>
            <person name="Wu L."/>
            <person name="Ma J."/>
        </authorList>
    </citation>
    <scope>NUCLEOTIDE SEQUENCE [LARGE SCALE GENOMIC DNA]</scope>
    <source>
        <strain evidence="14">CCM 8604</strain>
    </source>
</reference>
<comment type="pathway">
    <text evidence="2">Amino-acid biosynthesis; L-serine biosynthesis; L-serine from 3-phospho-D-glycerate: step 3/3.</text>
</comment>
<dbReference type="EC" id="3.1.3.3" evidence="4"/>
<keyword evidence="9" id="KW-0718">Serine biosynthesis</keyword>
<dbReference type="NCBIfam" id="TIGR00338">
    <property type="entry name" value="serB"/>
    <property type="match status" value="1"/>
</dbReference>
<evidence type="ECO:0000256" key="12">
    <source>
        <dbReference type="ARBA" id="ARBA00048523"/>
    </source>
</evidence>
<keyword evidence="7 13" id="KW-0378">Hydrolase</keyword>
<dbReference type="GO" id="GO:0016787">
    <property type="term" value="F:hydrolase activity"/>
    <property type="evidence" value="ECO:0007669"/>
    <property type="project" value="UniProtKB-KW"/>
</dbReference>
<dbReference type="InterPro" id="IPR036412">
    <property type="entry name" value="HAD-like_sf"/>
</dbReference>
<dbReference type="SUPFAM" id="SSF56784">
    <property type="entry name" value="HAD-like"/>
    <property type="match status" value="1"/>
</dbReference>
<dbReference type="SFLD" id="SFLDF00029">
    <property type="entry name" value="phosphoserine_phosphatase"/>
    <property type="match status" value="1"/>
</dbReference>
<dbReference type="EMBL" id="JBHTHQ010000021">
    <property type="protein sequence ID" value="MFD0705299.1"/>
    <property type="molecule type" value="Genomic_DNA"/>
</dbReference>
<dbReference type="CDD" id="cd07500">
    <property type="entry name" value="HAD_PSP"/>
    <property type="match status" value="1"/>
</dbReference>
<gene>
    <name evidence="13" type="primary">serB</name>
    <name evidence="13" type="ORF">ACFQY8_06025</name>
</gene>
<name>A0ABW2Y6T9_9BIFI</name>
<evidence type="ECO:0000313" key="14">
    <source>
        <dbReference type="Proteomes" id="UP001597036"/>
    </source>
</evidence>
<comment type="catalytic activity">
    <reaction evidence="11">
        <text>O-phospho-L-serine + H2O = L-serine + phosphate</text>
        <dbReference type="Rhea" id="RHEA:21208"/>
        <dbReference type="ChEBI" id="CHEBI:15377"/>
        <dbReference type="ChEBI" id="CHEBI:33384"/>
        <dbReference type="ChEBI" id="CHEBI:43474"/>
        <dbReference type="ChEBI" id="CHEBI:57524"/>
        <dbReference type="EC" id="3.1.3.3"/>
    </reaction>
</comment>
<comment type="catalytic activity">
    <reaction evidence="12">
        <text>O-phospho-D-serine + H2O = D-serine + phosphate</text>
        <dbReference type="Rhea" id="RHEA:24873"/>
        <dbReference type="ChEBI" id="CHEBI:15377"/>
        <dbReference type="ChEBI" id="CHEBI:35247"/>
        <dbReference type="ChEBI" id="CHEBI:43474"/>
        <dbReference type="ChEBI" id="CHEBI:58680"/>
        <dbReference type="EC" id="3.1.3.3"/>
    </reaction>
</comment>
<keyword evidence="8" id="KW-0460">Magnesium</keyword>
<evidence type="ECO:0000256" key="5">
    <source>
        <dbReference type="ARBA" id="ARBA00022605"/>
    </source>
</evidence>
<keyword evidence="6" id="KW-0479">Metal-binding</keyword>
<evidence type="ECO:0000256" key="6">
    <source>
        <dbReference type="ARBA" id="ARBA00022723"/>
    </source>
</evidence>
<accession>A0ABW2Y6T9</accession>
<dbReference type="Proteomes" id="UP001597036">
    <property type="component" value="Unassembled WGS sequence"/>
</dbReference>
<dbReference type="InterPro" id="IPR023214">
    <property type="entry name" value="HAD_sf"/>
</dbReference>
<evidence type="ECO:0000256" key="11">
    <source>
        <dbReference type="ARBA" id="ARBA00048138"/>
    </source>
</evidence>
<dbReference type="NCBIfam" id="TIGR01488">
    <property type="entry name" value="HAD-SF-IB"/>
    <property type="match status" value="1"/>
</dbReference>
<keyword evidence="14" id="KW-1185">Reference proteome</keyword>
<dbReference type="PANTHER" id="PTHR43344:SF2">
    <property type="entry name" value="PHOSPHOSERINE PHOSPHATASE"/>
    <property type="match status" value="1"/>
</dbReference>
<dbReference type="InterPro" id="IPR004469">
    <property type="entry name" value="PSP"/>
</dbReference>
<evidence type="ECO:0000256" key="8">
    <source>
        <dbReference type="ARBA" id="ARBA00022842"/>
    </source>
</evidence>
<evidence type="ECO:0000256" key="9">
    <source>
        <dbReference type="ARBA" id="ARBA00023299"/>
    </source>
</evidence>
<dbReference type="Pfam" id="PF00702">
    <property type="entry name" value="Hydrolase"/>
    <property type="match status" value="1"/>
</dbReference>
<comment type="cofactor">
    <cofactor evidence="1">
        <name>Mg(2+)</name>
        <dbReference type="ChEBI" id="CHEBI:18420"/>
    </cofactor>
</comment>
<dbReference type="Gene3D" id="3.40.50.1000">
    <property type="entry name" value="HAD superfamily/HAD-like"/>
    <property type="match status" value="1"/>
</dbReference>
<dbReference type="SFLD" id="SFLDG01136">
    <property type="entry name" value="C1.6:_Phosphoserine_Phosphatas"/>
    <property type="match status" value="1"/>
</dbReference>
<comment type="caution">
    <text evidence="13">The sequence shown here is derived from an EMBL/GenBank/DDBJ whole genome shotgun (WGS) entry which is preliminary data.</text>
</comment>
<dbReference type="SFLD" id="SFLDS00003">
    <property type="entry name" value="Haloacid_Dehalogenase"/>
    <property type="match status" value="1"/>
</dbReference>
<dbReference type="RefSeq" id="WP_377938991.1">
    <property type="nucleotide sequence ID" value="NZ_JBHTHQ010000021.1"/>
</dbReference>
<evidence type="ECO:0000256" key="1">
    <source>
        <dbReference type="ARBA" id="ARBA00001946"/>
    </source>
</evidence>
<organism evidence="13 14">
    <name type="scientific">Alloscardovia venturai</name>
    <dbReference type="NCBI Taxonomy" id="1769421"/>
    <lineage>
        <taxon>Bacteria</taxon>
        <taxon>Bacillati</taxon>
        <taxon>Actinomycetota</taxon>
        <taxon>Actinomycetes</taxon>
        <taxon>Bifidobacteriales</taxon>
        <taxon>Bifidobacteriaceae</taxon>
        <taxon>Alloscardovia</taxon>
    </lineage>
</organism>
<evidence type="ECO:0000256" key="2">
    <source>
        <dbReference type="ARBA" id="ARBA00005135"/>
    </source>
</evidence>
<comment type="similarity">
    <text evidence="3">Belongs to the HAD-like hydrolase superfamily. SerB family.</text>
</comment>
<dbReference type="PANTHER" id="PTHR43344">
    <property type="entry name" value="PHOSPHOSERINE PHOSPHATASE"/>
    <property type="match status" value="1"/>
</dbReference>
<proteinExistence type="inferred from homology"/>
<keyword evidence="5" id="KW-0028">Amino-acid biosynthesis</keyword>
<evidence type="ECO:0000256" key="7">
    <source>
        <dbReference type="ARBA" id="ARBA00022801"/>
    </source>
</evidence>
<dbReference type="SFLD" id="SFLDG01137">
    <property type="entry name" value="C1.6.1:_Phosphoserine_Phosphat"/>
    <property type="match status" value="1"/>
</dbReference>
<evidence type="ECO:0000256" key="3">
    <source>
        <dbReference type="ARBA" id="ARBA00009184"/>
    </source>
</evidence>
<dbReference type="InterPro" id="IPR050582">
    <property type="entry name" value="HAD-like_SerB"/>
</dbReference>
<evidence type="ECO:0000256" key="4">
    <source>
        <dbReference type="ARBA" id="ARBA00012640"/>
    </source>
</evidence>